<accession>A0ABP7FNH0</accession>
<keyword evidence="3" id="KW-0520">NAD</keyword>
<evidence type="ECO:0000313" key="7">
    <source>
        <dbReference type="Proteomes" id="UP001501367"/>
    </source>
</evidence>
<dbReference type="InterPro" id="IPR026591">
    <property type="entry name" value="Sirtuin_cat_small_dom_sf"/>
</dbReference>
<dbReference type="Gene3D" id="3.30.1600.10">
    <property type="entry name" value="SIR2/SIRT2 'Small Domain"/>
    <property type="match status" value="1"/>
</dbReference>
<dbReference type="Proteomes" id="UP001501367">
    <property type="component" value="Unassembled WGS sequence"/>
</dbReference>
<dbReference type="PROSITE" id="PS50305">
    <property type="entry name" value="SIRTUIN"/>
    <property type="match status" value="1"/>
</dbReference>
<evidence type="ECO:0000256" key="3">
    <source>
        <dbReference type="ARBA" id="ARBA00023027"/>
    </source>
</evidence>
<feature type="domain" description="Deacetylase sirtuin-type" evidence="5">
    <location>
        <begin position="4"/>
        <end position="282"/>
    </location>
</feature>
<dbReference type="InterPro" id="IPR029035">
    <property type="entry name" value="DHS-like_NAD/FAD-binding_dom"/>
</dbReference>
<evidence type="ECO:0000256" key="2">
    <source>
        <dbReference type="ARBA" id="ARBA00022679"/>
    </source>
</evidence>
<sequence length="282" mass="32603">MTYEEIMKEQLTEIIKQVYNKKNRNLFTFLTGAGISAESGIPTYRGIDGIWVKGTKFHKPEEFGTFAYFKENPEEVWQYSLFRKKMFESAQTNNSHHKIAAIEKLLQDRFHLITQNIDNLHRRSGVERIFEIHGNNREIKCSNGCKEIHHLPIEIEGKDIDEDLNQKDIELLKCKECGSWMRPNILWFDEYYDEKTNKKFSSLKVAKNSGILFIVGTSGATNLPMAIAETTLKYGGTIVDINTEDNLFTKLLKDKKNKITIRATSTEALKTIHEILHNVVQE</sequence>
<dbReference type="Pfam" id="PF02146">
    <property type="entry name" value="SIR2"/>
    <property type="match status" value="1"/>
</dbReference>
<evidence type="ECO:0000256" key="4">
    <source>
        <dbReference type="PROSITE-ProRule" id="PRU00236"/>
    </source>
</evidence>
<keyword evidence="4" id="KW-0479">Metal-binding</keyword>
<feature type="binding site" evidence="4">
    <location>
        <position position="177"/>
    </location>
    <ligand>
        <name>Zn(2+)</name>
        <dbReference type="ChEBI" id="CHEBI:29105"/>
    </ligand>
</feature>
<gene>
    <name evidence="6" type="ORF">GCM10022422_27140</name>
</gene>
<dbReference type="EC" id="2.3.1.286" evidence="1"/>
<reference evidence="7" key="1">
    <citation type="journal article" date="2019" name="Int. J. Syst. Evol. Microbiol.">
        <title>The Global Catalogue of Microorganisms (GCM) 10K type strain sequencing project: providing services to taxonomists for standard genome sequencing and annotation.</title>
        <authorList>
            <consortium name="The Broad Institute Genomics Platform"/>
            <consortium name="The Broad Institute Genome Sequencing Center for Infectious Disease"/>
            <person name="Wu L."/>
            <person name="Ma J."/>
        </authorList>
    </citation>
    <scope>NUCLEOTIDE SEQUENCE [LARGE SCALE GENOMIC DNA]</scope>
    <source>
        <strain evidence="7">JCM 17336</strain>
    </source>
</reference>
<dbReference type="EMBL" id="BAABDT010000005">
    <property type="protein sequence ID" value="GAA3741953.1"/>
    <property type="molecule type" value="Genomic_DNA"/>
</dbReference>
<evidence type="ECO:0000256" key="1">
    <source>
        <dbReference type="ARBA" id="ARBA00012928"/>
    </source>
</evidence>
<dbReference type="InterPro" id="IPR050134">
    <property type="entry name" value="NAD-dep_sirtuin_deacylases"/>
</dbReference>
<feature type="binding site" evidence="4">
    <location>
        <position position="174"/>
    </location>
    <ligand>
        <name>Zn(2+)</name>
        <dbReference type="ChEBI" id="CHEBI:29105"/>
    </ligand>
</feature>
<dbReference type="InterPro" id="IPR026590">
    <property type="entry name" value="Ssirtuin_cat_dom"/>
</dbReference>
<dbReference type="PANTHER" id="PTHR11085">
    <property type="entry name" value="NAD-DEPENDENT PROTEIN DEACYLASE SIRTUIN-5, MITOCHONDRIAL-RELATED"/>
    <property type="match status" value="1"/>
</dbReference>
<keyword evidence="7" id="KW-1185">Reference proteome</keyword>
<keyword evidence="2" id="KW-0808">Transferase</keyword>
<dbReference type="Gene3D" id="3.40.50.1220">
    <property type="entry name" value="TPP-binding domain"/>
    <property type="match status" value="1"/>
</dbReference>
<organism evidence="6 7">
    <name type="scientific">Flavobacterium ginsengisoli</name>
    <dbReference type="NCBI Taxonomy" id="871694"/>
    <lineage>
        <taxon>Bacteria</taxon>
        <taxon>Pseudomonadati</taxon>
        <taxon>Bacteroidota</taxon>
        <taxon>Flavobacteriia</taxon>
        <taxon>Flavobacteriales</taxon>
        <taxon>Flavobacteriaceae</taxon>
        <taxon>Flavobacterium</taxon>
    </lineage>
</organism>
<protein>
    <recommendedName>
        <fullName evidence="1">protein acetyllysine N-acetyltransferase</fullName>
        <ecNumber evidence="1">2.3.1.286</ecNumber>
    </recommendedName>
</protein>
<keyword evidence="4" id="KW-0862">Zinc</keyword>
<proteinExistence type="predicted"/>
<feature type="active site" description="Proton acceptor" evidence="4">
    <location>
        <position position="133"/>
    </location>
</feature>
<comment type="caution">
    <text evidence="6">The sequence shown here is derived from an EMBL/GenBank/DDBJ whole genome shotgun (WGS) entry which is preliminary data.</text>
</comment>
<dbReference type="InterPro" id="IPR003000">
    <property type="entry name" value="Sirtuin"/>
</dbReference>
<name>A0ABP7FNH0_9FLAO</name>
<dbReference type="SUPFAM" id="SSF52467">
    <property type="entry name" value="DHS-like NAD/FAD-binding domain"/>
    <property type="match status" value="1"/>
</dbReference>
<feature type="binding site" evidence="4">
    <location>
        <position position="145"/>
    </location>
    <ligand>
        <name>Zn(2+)</name>
        <dbReference type="ChEBI" id="CHEBI:29105"/>
    </ligand>
</feature>
<evidence type="ECO:0000259" key="5">
    <source>
        <dbReference type="PROSITE" id="PS50305"/>
    </source>
</evidence>
<dbReference type="PANTHER" id="PTHR11085:SF10">
    <property type="entry name" value="NAD-DEPENDENT PROTEIN DEACYLASE SIRTUIN-5, MITOCHONDRIAL-RELATED"/>
    <property type="match status" value="1"/>
</dbReference>
<evidence type="ECO:0000313" key="6">
    <source>
        <dbReference type="EMBL" id="GAA3741953.1"/>
    </source>
</evidence>
<feature type="binding site" evidence="4">
    <location>
        <position position="141"/>
    </location>
    <ligand>
        <name>Zn(2+)</name>
        <dbReference type="ChEBI" id="CHEBI:29105"/>
    </ligand>
</feature>